<protein>
    <recommendedName>
        <fullName evidence="4">non-specific serine/threonine protein kinase</fullName>
        <ecNumber evidence="4">2.7.11.1</ecNumber>
    </recommendedName>
</protein>
<dbReference type="GO" id="GO:0046872">
    <property type="term" value="F:metal ion binding"/>
    <property type="evidence" value="ECO:0007669"/>
    <property type="project" value="UniProtKB-KW"/>
</dbReference>
<keyword evidence="10" id="KW-0067">ATP-binding</keyword>
<dbReference type="PANTHER" id="PTHR24346">
    <property type="entry name" value="MAP/MICROTUBULE AFFINITY-REGULATING KINASE"/>
    <property type="match status" value="1"/>
</dbReference>
<dbReference type="InterPro" id="IPR000719">
    <property type="entry name" value="Prot_kinase_dom"/>
</dbReference>
<dbReference type="GO" id="GO:0005737">
    <property type="term" value="C:cytoplasm"/>
    <property type="evidence" value="ECO:0007669"/>
    <property type="project" value="TreeGrafter"/>
</dbReference>
<keyword evidence="18" id="KW-1185">Reference proteome</keyword>
<dbReference type="EMBL" id="JTDE01001313">
    <property type="protein sequence ID" value="KAF7259201.1"/>
    <property type="molecule type" value="Genomic_DNA"/>
</dbReference>
<evidence type="ECO:0000313" key="18">
    <source>
        <dbReference type="Proteomes" id="UP000822476"/>
    </source>
</evidence>
<evidence type="ECO:0000313" key="17">
    <source>
        <dbReference type="EMBL" id="KAF7259201.1"/>
    </source>
</evidence>
<dbReference type="EC" id="2.7.11.1" evidence="4"/>
<evidence type="ECO:0000256" key="9">
    <source>
        <dbReference type="ARBA" id="ARBA00022777"/>
    </source>
</evidence>
<proteinExistence type="inferred from homology"/>
<accession>A0A8S9Z232</accession>
<dbReference type="PROSITE" id="PS50011">
    <property type="entry name" value="PROTEIN_KINASE_DOM"/>
    <property type="match status" value="1"/>
</dbReference>
<reference evidence="17" key="1">
    <citation type="submission" date="2019-07" db="EMBL/GenBank/DDBJ databases">
        <title>Annotation for the trematode Paragonimus miyazaki's.</title>
        <authorList>
            <person name="Choi Y.-J."/>
        </authorList>
    </citation>
    <scope>NUCLEOTIDE SEQUENCE</scope>
    <source>
        <strain evidence="17">Japan</strain>
    </source>
</reference>
<comment type="caution">
    <text evidence="17">The sequence shown here is derived from an EMBL/GenBank/DDBJ whole genome shotgun (WGS) entry which is preliminary data.</text>
</comment>
<evidence type="ECO:0000256" key="13">
    <source>
        <dbReference type="ARBA" id="ARBA00047899"/>
    </source>
</evidence>
<dbReference type="SMART" id="SM00220">
    <property type="entry name" value="S_TKc"/>
    <property type="match status" value="1"/>
</dbReference>
<dbReference type="GO" id="GO:0005524">
    <property type="term" value="F:ATP binding"/>
    <property type="evidence" value="ECO:0007669"/>
    <property type="project" value="UniProtKB-KW"/>
</dbReference>
<evidence type="ECO:0000256" key="2">
    <source>
        <dbReference type="ARBA" id="ARBA00001946"/>
    </source>
</evidence>
<evidence type="ECO:0000256" key="6">
    <source>
        <dbReference type="ARBA" id="ARBA00022679"/>
    </source>
</evidence>
<keyword evidence="8" id="KW-0547">Nucleotide-binding</keyword>
<evidence type="ECO:0000256" key="14">
    <source>
        <dbReference type="ARBA" id="ARBA00048679"/>
    </source>
</evidence>
<evidence type="ECO:0000256" key="15">
    <source>
        <dbReference type="SAM" id="MobiDB-lite"/>
    </source>
</evidence>
<evidence type="ECO:0000256" key="7">
    <source>
        <dbReference type="ARBA" id="ARBA00022723"/>
    </source>
</evidence>
<organism evidence="17 18">
    <name type="scientific">Paragonimus skrjabini miyazakii</name>
    <dbReference type="NCBI Taxonomy" id="59628"/>
    <lineage>
        <taxon>Eukaryota</taxon>
        <taxon>Metazoa</taxon>
        <taxon>Spiralia</taxon>
        <taxon>Lophotrochozoa</taxon>
        <taxon>Platyhelminthes</taxon>
        <taxon>Trematoda</taxon>
        <taxon>Digenea</taxon>
        <taxon>Plagiorchiida</taxon>
        <taxon>Troglotremata</taxon>
        <taxon>Troglotrematidae</taxon>
        <taxon>Paragonimus</taxon>
    </lineage>
</organism>
<feature type="compositionally biased region" description="Polar residues" evidence="15">
    <location>
        <begin position="324"/>
        <end position="337"/>
    </location>
</feature>
<keyword evidence="5" id="KW-0723">Serine/threonine-protein kinase</keyword>
<comment type="similarity">
    <text evidence="3">Belongs to the protein kinase superfamily. CAMK Ser/Thr protein kinase family. LKB1 subfamily.</text>
</comment>
<keyword evidence="12" id="KW-0464">Manganese</keyword>
<dbReference type="GO" id="GO:0004674">
    <property type="term" value="F:protein serine/threonine kinase activity"/>
    <property type="evidence" value="ECO:0007669"/>
    <property type="project" value="UniProtKB-KW"/>
</dbReference>
<dbReference type="OrthoDB" id="68483at2759"/>
<evidence type="ECO:0000256" key="1">
    <source>
        <dbReference type="ARBA" id="ARBA00001936"/>
    </source>
</evidence>
<dbReference type="Proteomes" id="UP000822476">
    <property type="component" value="Unassembled WGS sequence"/>
</dbReference>
<dbReference type="Pfam" id="PF00069">
    <property type="entry name" value="Pkinase"/>
    <property type="match status" value="3"/>
</dbReference>
<dbReference type="Gene3D" id="3.30.200.20">
    <property type="entry name" value="Phosphorylase Kinase, domain 1"/>
    <property type="match status" value="1"/>
</dbReference>
<dbReference type="GO" id="GO:0035556">
    <property type="term" value="P:intracellular signal transduction"/>
    <property type="evidence" value="ECO:0007669"/>
    <property type="project" value="TreeGrafter"/>
</dbReference>
<keyword evidence="7" id="KW-0479">Metal-binding</keyword>
<gene>
    <name evidence="17" type="ORF">EG68_03661</name>
</gene>
<keyword evidence="9" id="KW-0418">Kinase</keyword>
<feature type="compositionally biased region" description="Polar residues" evidence="15">
    <location>
        <begin position="24"/>
        <end position="33"/>
    </location>
</feature>
<dbReference type="PROSITE" id="PS00108">
    <property type="entry name" value="PROTEIN_KINASE_ST"/>
    <property type="match status" value="1"/>
</dbReference>
<comment type="catalytic activity">
    <reaction evidence="14">
        <text>L-seryl-[protein] + ATP = O-phospho-L-seryl-[protein] + ADP + H(+)</text>
        <dbReference type="Rhea" id="RHEA:17989"/>
        <dbReference type="Rhea" id="RHEA-COMP:9863"/>
        <dbReference type="Rhea" id="RHEA-COMP:11604"/>
        <dbReference type="ChEBI" id="CHEBI:15378"/>
        <dbReference type="ChEBI" id="CHEBI:29999"/>
        <dbReference type="ChEBI" id="CHEBI:30616"/>
        <dbReference type="ChEBI" id="CHEBI:83421"/>
        <dbReference type="ChEBI" id="CHEBI:456216"/>
        <dbReference type="EC" id="2.7.11.1"/>
    </reaction>
</comment>
<sequence length="1078" mass="119125">MTELDGSRLQNSVTHDDPIDYNTPPVSFSPNLPRQNLAGGTGVFANFFEEMAEPHAPELFIHDSSFAPSGDGTQDGGPEHYDYDSYNVGTTSLEDYANPMQAFYGRHADDDDLQILSQYKQFVTRSDNNSSPLNPYCYGASPHDQSTWAGNAVASCLQPAAIPEFTMHDELHSDMCISYAQRCKPPKVLVGRFLLGDTIGRGSYGKVKDAIDLVTLRRHAVKIVSKLGVRKIPGGWTQALLEASVMRRLPPSRHVVSLVSVLRLENPDRLCLVMEHCLGSVHDLQAAGVPSASDDFDDADDDQIAFGPECNSFGCTEPHPAGSATDSGGQVGNNPEPCNSFHRKTTSDRRKTSKLNRFRVQFPSIATDMKQESKKLTDAFKCRKISNIEAGQRIKRLSNSQGQQQQFRRLPEAQAHAYFLQIIDGLHFLHRNGVIHRDIKPANLLLTPAPGCGLSELYSEADFMDTVDSDWLDANGGQPGFLGRSLCDLLISSRGWLVKLTDFGVSASLSAFSATDQVSGGQTTPAVQPPEVAKGVQSVFVGSKLDVYSAGVSLYFMLTGRVPFSCQNVLQIFEAIARGEYTIPGHISANAANLVRKMMCKDPKKRLTLEQISKHPWVEQDPPRPFSMDEARAKFKTRLAQRTDVVSTRGIVCWLEPFEFLRRPTNEYPPPHIDDTGARIFSAGELGLDHEMAVSLPPSNDTDSVWSNDHLSQKPGIAPFSVVERLQIYHALSEHPEGMKAFTEPTLQDLYSTQPSAYSFLGIESQLAHLDIDPASSFIPANPICKSLYYSGGTDYFHNMGDHNDPEFTSTCRQRGMTISLPAAASATRPGHVRHKLTNPPECEPPACPEDIPVSPLTMPFPGTKAAMTVEHGGTMRASSYSDYRELGLIEPAVASAQPHQATDSQRTWHSGFRIGGRPMEMIKPPVEHWAPDTLIVTGNLDNEQTLVKSNYNVNKDMPVCELNSHHNLRRRLTHWLSSSVSSLKRRLRARPPRPENMALARHHTAEPFFSQSIEPATSMHDSITSEPVLLEKSRHKYRHWLSIGKVRRSERKDKPCVPGGCDPVTLCSSSCHKAISR</sequence>
<comment type="catalytic activity">
    <reaction evidence="13">
        <text>L-threonyl-[protein] + ATP = O-phospho-L-threonyl-[protein] + ADP + H(+)</text>
        <dbReference type="Rhea" id="RHEA:46608"/>
        <dbReference type="Rhea" id="RHEA-COMP:11060"/>
        <dbReference type="Rhea" id="RHEA-COMP:11605"/>
        <dbReference type="ChEBI" id="CHEBI:15378"/>
        <dbReference type="ChEBI" id="CHEBI:30013"/>
        <dbReference type="ChEBI" id="CHEBI:30616"/>
        <dbReference type="ChEBI" id="CHEBI:61977"/>
        <dbReference type="ChEBI" id="CHEBI:456216"/>
        <dbReference type="EC" id="2.7.11.1"/>
    </reaction>
</comment>
<evidence type="ECO:0000256" key="10">
    <source>
        <dbReference type="ARBA" id="ARBA00022840"/>
    </source>
</evidence>
<keyword evidence="6" id="KW-0808">Transferase</keyword>
<dbReference type="PANTHER" id="PTHR24346:SF94">
    <property type="entry name" value="NON-SPECIFIC SERINE_THREONINE PROTEIN KINASE"/>
    <property type="match status" value="1"/>
</dbReference>
<name>A0A8S9Z232_9TREM</name>
<comment type="cofactor">
    <cofactor evidence="1">
        <name>Mn(2+)</name>
        <dbReference type="ChEBI" id="CHEBI:29035"/>
    </cofactor>
</comment>
<dbReference type="SUPFAM" id="SSF56112">
    <property type="entry name" value="Protein kinase-like (PK-like)"/>
    <property type="match status" value="1"/>
</dbReference>
<dbReference type="AlphaFoldDB" id="A0A8S9Z232"/>
<evidence type="ECO:0000256" key="4">
    <source>
        <dbReference type="ARBA" id="ARBA00012513"/>
    </source>
</evidence>
<comment type="cofactor">
    <cofactor evidence="2">
        <name>Mg(2+)</name>
        <dbReference type="ChEBI" id="CHEBI:18420"/>
    </cofactor>
</comment>
<evidence type="ECO:0000256" key="8">
    <source>
        <dbReference type="ARBA" id="ARBA00022741"/>
    </source>
</evidence>
<keyword evidence="11" id="KW-0460">Magnesium</keyword>
<feature type="domain" description="Protein kinase" evidence="16">
    <location>
        <begin position="193"/>
        <end position="618"/>
    </location>
</feature>
<feature type="region of interest" description="Disordered" evidence="15">
    <location>
        <begin position="316"/>
        <end position="353"/>
    </location>
</feature>
<evidence type="ECO:0000259" key="16">
    <source>
        <dbReference type="PROSITE" id="PS50011"/>
    </source>
</evidence>
<evidence type="ECO:0000256" key="12">
    <source>
        <dbReference type="ARBA" id="ARBA00023211"/>
    </source>
</evidence>
<evidence type="ECO:0000256" key="3">
    <source>
        <dbReference type="ARBA" id="ARBA00009985"/>
    </source>
</evidence>
<feature type="region of interest" description="Disordered" evidence="15">
    <location>
        <begin position="1"/>
        <end position="33"/>
    </location>
</feature>
<dbReference type="Gene3D" id="1.10.510.10">
    <property type="entry name" value="Transferase(Phosphotransferase) domain 1"/>
    <property type="match status" value="2"/>
</dbReference>
<evidence type="ECO:0000256" key="11">
    <source>
        <dbReference type="ARBA" id="ARBA00022842"/>
    </source>
</evidence>
<dbReference type="InterPro" id="IPR008271">
    <property type="entry name" value="Ser/Thr_kinase_AS"/>
</dbReference>
<evidence type="ECO:0000256" key="5">
    <source>
        <dbReference type="ARBA" id="ARBA00022527"/>
    </source>
</evidence>
<dbReference type="InterPro" id="IPR011009">
    <property type="entry name" value="Kinase-like_dom_sf"/>
</dbReference>